<feature type="compositionally biased region" description="Low complexity" evidence="1">
    <location>
        <begin position="692"/>
        <end position="708"/>
    </location>
</feature>
<feature type="region of interest" description="Disordered" evidence="1">
    <location>
        <begin position="753"/>
        <end position="778"/>
    </location>
</feature>
<protein>
    <submittedName>
        <fullName evidence="2">Uncharacterized protein</fullName>
    </submittedName>
</protein>
<gene>
    <name evidence="2" type="ORF">AUEXF2481DRAFT_85269</name>
</gene>
<feature type="region of interest" description="Disordered" evidence="1">
    <location>
        <begin position="320"/>
        <end position="379"/>
    </location>
</feature>
<accession>A0A074ZMU6</accession>
<feature type="region of interest" description="Disordered" evidence="1">
    <location>
        <begin position="509"/>
        <end position="534"/>
    </location>
</feature>
<feature type="compositionally biased region" description="Polar residues" evidence="1">
    <location>
        <begin position="356"/>
        <end position="366"/>
    </location>
</feature>
<feature type="region of interest" description="Disordered" evidence="1">
    <location>
        <begin position="188"/>
        <end position="207"/>
    </location>
</feature>
<dbReference type="EMBL" id="KL584750">
    <property type="protein sequence ID" value="KEQ99691.1"/>
    <property type="molecule type" value="Genomic_DNA"/>
</dbReference>
<dbReference type="HOGENOM" id="CLU_362070_0_0_1"/>
<feature type="compositionally biased region" description="Low complexity" evidence="1">
    <location>
        <begin position="367"/>
        <end position="379"/>
    </location>
</feature>
<proteinExistence type="predicted"/>
<dbReference type="GeneID" id="25371857"/>
<feature type="compositionally biased region" description="Polar residues" evidence="1">
    <location>
        <begin position="682"/>
        <end position="691"/>
    </location>
</feature>
<keyword evidence="3" id="KW-1185">Reference proteome</keyword>
<evidence type="ECO:0000313" key="2">
    <source>
        <dbReference type="EMBL" id="KEQ99691.1"/>
    </source>
</evidence>
<organism evidence="2 3">
    <name type="scientific">Aureobasidium subglaciale (strain EXF-2481)</name>
    <name type="common">Aureobasidium pullulans var. subglaciale</name>
    <dbReference type="NCBI Taxonomy" id="1043005"/>
    <lineage>
        <taxon>Eukaryota</taxon>
        <taxon>Fungi</taxon>
        <taxon>Dikarya</taxon>
        <taxon>Ascomycota</taxon>
        <taxon>Pezizomycotina</taxon>
        <taxon>Dothideomycetes</taxon>
        <taxon>Dothideomycetidae</taxon>
        <taxon>Dothideales</taxon>
        <taxon>Saccotheciaceae</taxon>
        <taxon>Aureobasidium</taxon>
    </lineage>
</organism>
<dbReference type="AlphaFoldDB" id="A0A074ZMU6"/>
<reference evidence="2 3" key="1">
    <citation type="journal article" date="2014" name="BMC Genomics">
        <title>Genome sequencing of four Aureobasidium pullulans varieties: biotechnological potential, stress tolerance, and description of new species.</title>
        <authorList>
            <person name="Gostin Ar C."/>
            <person name="Ohm R.A."/>
            <person name="Kogej T."/>
            <person name="Sonjak S."/>
            <person name="Turk M."/>
            <person name="Zajc J."/>
            <person name="Zalar P."/>
            <person name="Grube M."/>
            <person name="Sun H."/>
            <person name="Han J."/>
            <person name="Sharma A."/>
            <person name="Chiniquy J."/>
            <person name="Ngan C.Y."/>
            <person name="Lipzen A."/>
            <person name="Barry K."/>
            <person name="Grigoriev I.V."/>
            <person name="Gunde-Cimerman N."/>
        </authorList>
    </citation>
    <scope>NUCLEOTIDE SEQUENCE [LARGE SCALE GENOMIC DNA]</scope>
    <source>
        <strain evidence="2 3">EXF-2481</strain>
    </source>
</reference>
<dbReference type="InParanoid" id="A0A074ZMU6"/>
<feature type="compositionally biased region" description="Basic and acidic residues" evidence="1">
    <location>
        <begin position="766"/>
        <end position="778"/>
    </location>
</feature>
<feature type="region of interest" description="Disordered" evidence="1">
    <location>
        <begin position="238"/>
        <end position="267"/>
    </location>
</feature>
<name>A0A074ZMU6_AURSE</name>
<feature type="compositionally biased region" description="Polar residues" evidence="1">
    <location>
        <begin position="197"/>
        <end position="206"/>
    </location>
</feature>
<dbReference type="Proteomes" id="UP000030641">
    <property type="component" value="Unassembled WGS sequence"/>
</dbReference>
<sequence>MLRNRPSRVTLGMADVNQTKQRLKLKQTSHPLVAQTDWAYAHIQHHSTNQPAQPHYRFRQGPQRSRDASLVQLDPNRHVPQFAVYESTDSAEDSDSSQTIPHIARLVHIAEVSPTITEVPSYDPPALLDISPRRRLTHDDYQPGPIAHHHRHPGASLEPDTYRYDDALESDLNHRSDFWYQHSRRITNHPHQRHNNPRTTPLSQRGHNPAAIPFAPRVHFGSPLEELPPHHRSNMASVYRRGGSIRPRAPTGRNPSYGRGDMNYQARPRPISRSRASMMYGRSSVRSARRPGGHVRLPAASSIDAVMDRYPVFPSMLAQAQAKRPDRPSSARTGNLVNGRGIIKPPTELGTAHMLPSQSRLSSTTESLPSVRSRASNSSFSTPDLFAALRGHPTRSHVGSRSWEERLSPQLSSARTSRAGSWTSSLLGSRSDEYLDHQRAGLPPPCSPLDRLTQELRRLSTSLPSQSQSSLGCTSRVTSTDGRLLDVDTFYAGSDEEIVERDTRIYDRPGRRNSSHIDGYYSTDGQDTKSSREPRRHVGIAARIADVEADCQSGLSRLLPLSPSTQSASSIPGFDAAMLDSFPPNNLPSRVPITPARQLASCPRSPYTSRTVLRSHAIARVKVYDDGQPPSTQPQTPTDLHHRFRTHLPTESMAVSCHTERMLAKAPVMDQSPVAVSHNVKRNTYPSSQQGPSQPRDTSSQSSSPYSPNLDLRTAAAISAVERRRTARVISNENVIDPSTNGMEAEREAFLRRGAADGTDTLDCTPPHEGRYEKYISR</sequence>
<evidence type="ECO:0000313" key="3">
    <source>
        <dbReference type="Proteomes" id="UP000030641"/>
    </source>
</evidence>
<feature type="compositionally biased region" description="Polar residues" evidence="1">
    <location>
        <begin position="409"/>
        <end position="424"/>
    </location>
</feature>
<feature type="region of interest" description="Disordered" evidence="1">
    <location>
        <begin position="682"/>
        <end position="711"/>
    </location>
</feature>
<evidence type="ECO:0000256" key="1">
    <source>
        <dbReference type="SAM" id="MobiDB-lite"/>
    </source>
</evidence>
<feature type="region of interest" description="Disordered" evidence="1">
    <location>
        <begin position="392"/>
        <end position="424"/>
    </location>
</feature>
<feature type="region of interest" description="Disordered" evidence="1">
    <location>
        <begin position="46"/>
        <end position="67"/>
    </location>
</feature>
<dbReference type="RefSeq" id="XP_013348327.1">
    <property type="nucleotide sequence ID" value="XM_013492873.1"/>
</dbReference>
<dbReference type="OrthoDB" id="3437607at2759"/>